<dbReference type="EMBL" id="AFGF01000166">
    <property type="protein sequence ID" value="EGO62798.1"/>
    <property type="molecule type" value="Genomic_DNA"/>
</dbReference>
<evidence type="ECO:0000313" key="9">
    <source>
        <dbReference type="Proteomes" id="UP000003240"/>
    </source>
</evidence>
<evidence type="ECO:0000256" key="4">
    <source>
        <dbReference type="ARBA" id="ARBA00022692"/>
    </source>
</evidence>
<keyword evidence="5 7" id="KW-1133">Transmembrane helix</keyword>
<accession>F7NMC2</accession>
<reference evidence="8 9" key="1">
    <citation type="journal article" date="2011" name="EMBO J.">
        <title>Structural diversity of bacterial flagellar motors.</title>
        <authorList>
            <person name="Chen S."/>
            <person name="Beeby M."/>
            <person name="Murphy G.E."/>
            <person name="Leadbetter J.R."/>
            <person name="Hendrixson D.R."/>
            <person name="Briegel A."/>
            <person name="Li Z."/>
            <person name="Shi J."/>
            <person name="Tocheva E.I."/>
            <person name="Muller A."/>
            <person name="Dobro M.J."/>
            <person name="Jensen G.J."/>
        </authorList>
    </citation>
    <scope>NUCLEOTIDE SEQUENCE [LARGE SCALE GENOMIC DNA]</scope>
    <source>
        <strain evidence="8 9">DSM 6540</strain>
    </source>
</reference>
<dbReference type="InterPro" id="IPR007140">
    <property type="entry name" value="DUF350"/>
</dbReference>
<dbReference type="Proteomes" id="UP000003240">
    <property type="component" value="Unassembled WGS sequence"/>
</dbReference>
<dbReference type="Pfam" id="PF03994">
    <property type="entry name" value="DUF350"/>
    <property type="match status" value="1"/>
</dbReference>
<evidence type="ECO:0000256" key="5">
    <source>
        <dbReference type="ARBA" id="ARBA00022989"/>
    </source>
</evidence>
<evidence type="ECO:0000256" key="3">
    <source>
        <dbReference type="ARBA" id="ARBA00022475"/>
    </source>
</evidence>
<keyword evidence="9" id="KW-1185">Reference proteome</keyword>
<evidence type="ECO:0000256" key="7">
    <source>
        <dbReference type="SAM" id="Phobius"/>
    </source>
</evidence>
<dbReference type="RefSeq" id="WP_004097607.1">
    <property type="nucleotide sequence ID" value="NZ_AFGF01000166.1"/>
</dbReference>
<protein>
    <recommendedName>
        <fullName evidence="10">DUF350 domain-containing protein</fullName>
    </recommendedName>
</protein>
<dbReference type="GO" id="GO:0005886">
    <property type="term" value="C:plasma membrane"/>
    <property type="evidence" value="ECO:0007669"/>
    <property type="project" value="UniProtKB-SubCell"/>
</dbReference>
<comment type="caution">
    <text evidence="8">The sequence shown here is derived from an EMBL/GenBank/DDBJ whole genome shotgun (WGS) entry which is preliminary data.</text>
</comment>
<sequence>MNLQGANFANFFTYLALSLPLLVLGAYIFILSTPYKELHLIKEGSQDQAKSLAAKAAAYDLGGKILGQSIVLASAIYHAINPADLIIWGILGMAFQVIVFYLFEFLTPFKVTDEIAKGNVAVGILSSRISFATGLLLAAVISY</sequence>
<feature type="transmembrane region" description="Helical" evidence="7">
    <location>
        <begin position="12"/>
        <end position="35"/>
    </location>
</feature>
<name>F7NMC2_9FIRM</name>
<dbReference type="PANTHER" id="PTHR40043:SF1">
    <property type="entry name" value="UPF0719 INNER MEMBRANE PROTEIN YJFL"/>
    <property type="match status" value="1"/>
</dbReference>
<keyword evidence="4 7" id="KW-0812">Transmembrane</keyword>
<keyword evidence="6 7" id="KW-0472">Membrane</keyword>
<comment type="subcellular location">
    <subcellularLocation>
        <location evidence="1">Cell membrane</location>
        <topology evidence="1">Multi-pass membrane protein</topology>
    </subcellularLocation>
</comment>
<evidence type="ECO:0000256" key="6">
    <source>
        <dbReference type="ARBA" id="ARBA00023136"/>
    </source>
</evidence>
<evidence type="ECO:0000256" key="1">
    <source>
        <dbReference type="ARBA" id="ARBA00004651"/>
    </source>
</evidence>
<comment type="similarity">
    <text evidence="2">Belongs to the UPF0719 family.</text>
</comment>
<evidence type="ECO:0000313" key="8">
    <source>
        <dbReference type="EMBL" id="EGO62798.1"/>
    </source>
</evidence>
<keyword evidence="3" id="KW-1003">Cell membrane</keyword>
<dbReference type="PANTHER" id="PTHR40043">
    <property type="entry name" value="UPF0719 INNER MEMBRANE PROTEIN YJFL"/>
    <property type="match status" value="1"/>
</dbReference>
<dbReference type="AlphaFoldDB" id="F7NMC2"/>
<organism evidence="8 9">
    <name type="scientific">Acetonema longum DSM 6540</name>
    <dbReference type="NCBI Taxonomy" id="1009370"/>
    <lineage>
        <taxon>Bacteria</taxon>
        <taxon>Bacillati</taxon>
        <taxon>Bacillota</taxon>
        <taxon>Negativicutes</taxon>
        <taxon>Acetonemataceae</taxon>
        <taxon>Acetonema</taxon>
    </lineage>
</organism>
<feature type="transmembrane region" description="Helical" evidence="7">
    <location>
        <begin position="118"/>
        <end position="141"/>
    </location>
</feature>
<evidence type="ECO:0008006" key="10">
    <source>
        <dbReference type="Google" id="ProtNLM"/>
    </source>
</evidence>
<proteinExistence type="inferred from homology"/>
<dbReference type="STRING" id="1009370.ALO_16302"/>
<dbReference type="eggNOG" id="COG3766">
    <property type="taxonomic scope" value="Bacteria"/>
</dbReference>
<feature type="transmembrane region" description="Helical" evidence="7">
    <location>
        <begin position="86"/>
        <end position="106"/>
    </location>
</feature>
<evidence type="ECO:0000256" key="2">
    <source>
        <dbReference type="ARBA" id="ARBA00005779"/>
    </source>
</evidence>
<gene>
    <name evidence="8" type="ORF">ALO_16302</name>
</gene>